<dbReference type="InterPro" id="IPR038377">
    <property type="entry name" value="Na/Glc_symporter_sf"/>
</dbReference>
<reference evidence="10" key="1">
    <citation type="submission" date="2022-03" db="EMBL/GenBank/DDBJ databases">
        <title>Complete genome sequence of Caldinitratiruptor microaerophilus.</title>
        <authorList>
            <person name="Mukaiyama R."/>
            <person name="Nishiyama T."/>
            <person name="Ueda K."/>
        </authorList>
    </citation>
    <scope>NUCLEOTIDE SEQUENCE</scope>
    <source>
        <strain evidence="10">JCM 16183</strain>
    </source>
</reference>
<feature type="transmembrane region" description="Helical" evidence="9">
    <location>
        <begin position="38"/>
        <end position="56"/>
    </location>
</feature>
<dbReference type="InterPro" id="IPR050277">
    <property type="entry name" value="Sodium:Solute_Symporter"/>
</dbReference>
<dbReference type="NCBIfam" id="TIGR00813">
    <property type="entry name" value="sss"/>
    <property type="match status" value="1"/>
</dbReference>
<dbReference type="GO" id="GO:0046942">
    <property type="term" value="P:carboxylic acid transport"/>
    <property type="evidence" value="ECO:0007669"/>
    <property type="project" value="UniProtKB-ARBA"/>
</dbReference>
<feature type="transmembrane region" description="Helical" evidence="9">
    <location>
        <begin position="393"/>
        <end position="422"/>
    </location>
</feature>
<dbReference type="GO" id="GO:0022857">
    <property type="term" value="F:transmembrane transporter activity"/>
    <property type="evidence" value="ECO:0007669"/>
    <property type="project" value="InterPro"/>
</dbReference>
<feature type="transmembrane region" description="Helical" evidence="9">
    <location>
        <begin position="147"/>
        <end position="166"/>
    </location>
</feature>
<feature type="transmembrane region" description="Helical" evidence="9">
    <location>
        <begin position="308"/>
        <end position="328"/>
    </location>
</feature>
<dbReference type="InterPro" id="IPR001734">
    <property type="entry name" value="Na/solute_symporter"/>
</dbReference>
<comment type="subcellular location">
    <subcellularLocation>
        <location evidence="1">Membrane</location>
        <topology evidence="1">Multi-pass membrane protein</topology>
    </subcellularLocation>
</comment>
<dbReference type="PANTHER" id="PTHR48086:SF5">
    <property type="entry name" value="NA(+):SOLUTE SYMPORTER (SSF FAMILY)"/>
    <property type="match status" value="1"/>
</dbReference>
<dbReference type="PANTHER" id="PTHR48086">
    <property type="entry name" value="SODIUM/PROLINE SYMPORTER-RELATED"/>
    <property type="match status" value="1"/>
</dbReference>
<feature type="transmembrane region" description="Helical" evidence="9">
    <location>
        <begin position="12"/>
        <end position="32"/>
    </location>
</feature>
<evidence type="ECO:0000256" key="7">
    <source>
        <dbReference type="ARBA" id="ARBA00023136"/>
    </source>
</evidence>
<dbReference type="NCBIfam" id="TIGR03648">
    <property type="entry name" value="Na_symport_lg"/>
    <property type="match status" value="1"/>
</dbReference>
<dbReference type="Pfam" id="PF00474">
    <property type="entry name" value="SSF"/>
    <property type="match status" value="2"/>
</dbReference>
<evidence type="ECO:0000256" key="6">
    <source>
        <dbReference type="ARBA" id="ARBA00022989"/>
    </source>
</evidence>
<dbReference type="KEGG" id="cmic:caldi_31740"/>
<feature type="transmembrane region" description="Helical" evidence="9">
    <location>
        <begin position="272"/>
        <end position="296"/>
    </location>
</feature>
<dbReference type="Proteomes" id="UP001163687">
    <property type="component" value="Chromosome"/>
</dbReference>
<gene>
    <name evidence="10" type="ORF">caldi_31740</name>
</gene>
<evidence type="ECO:0000256" key="9">
    <source>
        <dbReference type="SAM" id="Phobius"/>
    </source>
</evidence>
<evidence type="ECO:0000256" key="1">
    <source>
        <dbReference type="ARBA" id="ARBA00004141"/>
    </source>
</evidence>
<feature type="transmembrane region" description="Helical" evidence="9">
    <location>
        <begin position="442"/>
        <end position="459"/>
    </location>
</feature>
<feature type="transmembrane region" description="Helical" evidence="9">
    <location>
        <begin position="536"/>
        <end position="553"/>
    </location>
</feature>
<dbReference type="GO" id="GO:0005886">
    <property type="term" value="C:plasma membrane"/>
    <property type="evidence" value="ECO:0007669"/>
    <property type="project" value="TreeGrafter"/>
</dbReference>
<dbReference type="RefSeq" id="WP_264842688.1">
    <property type="nucleotide sequence ID" value="NZ_AP025628.1"/>
</dbReference>
<keyword evidence="5 9" id="KW-0812">Transmembrane</keyword>
<evidence type="ECO:0000313" key="10">
    <source>
        <dbReference type="EMBL" id="BDG62084.1"/>
    </source>
</evidence>
<dbReference type="InterPro" id="IPR018212">
    <property type="entry name" value="Na/solute_symporter_CS"/>
</dbReference>
<dbReference type="InterPro" id="IPR019899">
    <property type="entry name" value="Na/solute_symporter_VC_2705"/>
</dbReference>
<keyword evidence="4" id="KW-1003">Cell membrane</keyword>
<feature type="transmembrane region" description="Helical" evidence="9">
    <location>
        <begin position="109"/>
        <end position="127"/>
    </location>
</feature>
<feature type="transmembrane region" description="Helical" evidence="9">
    <location>
        <begin position="85"/>
        <end position="103"/>
    </location>
</feature>
<evidence type="ECO:0000313" key="11">
    <source>
        <dbReference type="Proteomes" id="UP001163687"/>
    </source>
</evidence>
<feature type="transmembrane region" description="Helical" evidence="9">
    <location>
        <begin position="497"/>
        <end position="516"/>
    </location>
</feature>
<evidence type="ECO:0000256" key="4">
    <source>
        <dbReference type="ARBA" id="ARBA00022475"/>
    </source>
</evidence>
<dbReference type="AlphaFoldDB" id="A0AA35CMK4"/>
<sequence length="582" mass="63051">MRIDRLGRIWGMYTLAFAGVVLLVWALESAGILGSRGIGYIFMGLTIAIYALIGIVSRTNKLDEYYVAGRQIPGIFNGMATGSDWMSAASFISMAGLVYALGYEGLGYIMGWTGGYVLLAVFLAPYIRKFGHYTIPDFVAARYGDGFPRVVAVLAAILVSSTYLIAQVTGVGVVMSRFLGIPYNIGVFVGLLGVLVCSFLGGMRAVTWTQVAQYIILIIAYLVPVIAISTKFTGVPIPQLMYGKALTAITELEAKYGITKAYVQPFNDWSPVMFLAFTLSLMAGTAGLPHILVRFYTVPSVRESRYSVGWALFFIFLLYFTAPAYAAFARWEILQNIVGQPIASLPAWAAAWTKTGLLTIKDANGDGILQFAELGINNDIIVLATPEIAGLPYVVAGLVAAGGLAAALSTADGLLMVVATAISHDIYYKLINPKASDKARLFLSKVLLIVVAIIAAWIATFRLQFIANIVAWAFSLAAASFFPILVLGIWWKRANRYGAITGMIVGLLITFAYIILNRHPAVKLELFGIKDTAAGIFGMPINFLITYVVSLLTPAPDPKVQDLVTEVRYPKRLLRTVEGPAD</sequence>
<dbReference type="CDD" id="cd11480">
    <property type="entry name" value="SLC5sbd_u4"/>
    <property type="match status" value="1"/>
</dbReference>
<name>A0AA35CMK4_9FIRM</name>
<evidence type="ECO:0000256" key="8">
    <source>
        <dbReference type="RuleBase" id="RU362091"/>
    </source>
</evidence>
<dbReference type="EMBL" id="AP025628">
    <property type="protein sequence ID" value="BDG62084.1"/>
    <property type="molecule type" value="Genomic_DNA"/>
</dbReference>
<feature type="transmembrane region" description="Helical" evidence="9">
    <location>
        <begin position="465"/>
        <end position="490"/>
    </location>
</feature>
<keyword evidence="6 9" id="KW-1133">Transmembrane helix</keyword>
<proteinExistence type="inferred from homology"/>
<comment type="similarity">
    <text evidence="2 8">Belongs to the sodium:solute symporter (SSF) (TC 2.A.21) family.</text>
</comment>
<organism evidence="10 11">
    <name type="scientific">Caldinitratiruptor microaerophilus</name>
    <dbReference type="NCBI Taxonomy" id="671077"/>
    <lineage>
        <taxon>Bacteria</taxon>
        <taxon>Bacillati</taxon>
        <taxon>Bacillota</taxon>
        <taxon>Clostridia</taxon>
        <taxon>Eubacteriales</taxon>
        <taxon>Symbiobacteriaceae</taxon>
        <taxon>Caldinitratiruptor</taxon>
    </lineage>
</organism>
<dbReference type="PROSITE" id="PS50283">
    <property type="entry name" value="NA_SOLUT_SYMP_3"/>
    <property type="match status" value="1"/>
</dbReference>
<keyword evidence="11" id="KW-1185">Reference proteome</keyword>
<dbReference type="PROSITE" id="PS00457">
    <property type="entry name" value="NA_SOLUT_SYMP_2"/>
    <property type="match status" value="1"/>
</dbReference>
<keyword evidence="3" id="KW-0813">Transport</keyword>
<accession>A0AA35CMK4</accession>
<evidence type="ECO:0000256" key="5">
    <source>
        <dbReference type="ARBA" id="ARBA00022692"/>
    </source>
</evidence>
<dbReference type="Gene3D" id="1.20.1730.10">
    <property type="entry name" value="Sodium/glucose cotransporter"/>
    <property type="match status" value="1"/>
</dbReference>
<protein>
    <submittedName>
        <fullName evidence="10">Sodium:solute symporter</fullName>
    </submittedName>
</protein>
<keyword evidence="7 9" id="KW-0472">Membrane</keyword>
<feature type="transmembrane region" description="Helical" evidence="9">
    <location>
        <begin position="181"/>
        <end position="202"/>
    </location>
</feature>
<evidence type="ECO:0000256" key="3">
    <source>
        <dbReference type="ARBA" id="ARBA00022448"/>
    </source>
</evidence>
<feature type="transmembrane region" description="Helical" evidence="9">
    <location>
        <begin position="214"/>
        <end position="232"/>
    </location>
</feature>
<evidence type="ECO:0000256" key="2">
    <source>
        <dbReference type="ARBA" id="ARBA00006434"/>
    </source>
</evidence>